<gene>
    <name evidence="1" type="primary">gb19345</name>
    <name evidence="1" type="ORF">PR202_gb19345</name>
</gene>
<name>A0AAV5F805_ELECO</name>
<sequence>MAGAPVTTSTETQALFGSIGSTGSRPGSITFALACSAWSSLMTRKAREQQRCGNRKARNLRQLAARLRQGLVRKMCWLMLKQKQKKMCCNSRALDHFECEREVVLLSCSEKTGVDPSACCGREEGISTTSWAALHLGFCHRPDSYLASLTTASSSHCPAADEFLVHELSPLLAYLAHSCACS</sequence>
<comment type="caution">
    <text evidence="1">The sequence shown here is derived from an EMBL/GenBank/DDBJ whole genome shotgun (WGS) entry which is preliminary data.</text>
</comment>
<dbReference type="Proteomes" id="UP001054889">
    <property type="component" value="Unassembled WGS sequence"/>
</dbReference>
<dbReference type="AlphaFoldDB" id="A0AAV5F805"/>
<accession>A0AAV5F805</accession>
<reference evidence="1" key="1">
    <citation type="journal article" date="2018" name="DNA Res.">
        <title>Multiple hybrid de novo genome assembly of finger millet, an orphan allotetraploid crop.</title>
        <authorList>
            <person name="Hatakeyama M."/>
            <person name="Aluri S."/>
            <person name="Balachadran M.T."/>
            <person name="Sivarajan S.R."/>
            <person name="Patrignani A."/>
            <person name="Gruter S."/>
            <person name="Poveda L."/>
            <person name="Shimizu-Inatsugi R."/>
            <person name="Baeten J."/>
            <person name="Francoijs K.J."/>
            <person name="Nataraja K.N."/>
            <person name="Reddy Y.A.N."/>
            <person name="Phadnis S."/>
            <person name="Ravikumar R.L."/>
            <person name="Schlapbach R."/>
            <person name="Sreeman S.M."/>
            <person name="Shimizu K.K."/>
        </authorList>
    </citation>
    <scope>NUCLEOTIDE SEQUENCE</scope>
</reference>
<keyword evidence="2" id="KW-1185">Reference proteome</keyword>
<proteinExistence type="predicted"/>
<evidence type="ECO:0000313" key="1">
    <source>
        <dbReference type="EMBL" id="GJN30993.1"/>
    </source>
</evidence>
<evidence type="ECO:0000313" key="2">
    <source>
        <dbReference type="Proteomes" id="UP001054889"/>
    </source>
</evidence>
<dbReference type="EMBL" id="BQKI01000082">
    <property type="protein sequence ID" value="GJN30993.1"/>
    <property type="molecule type" value="Genomic_DNA"/>
</dbReference>
<protein>
    <submittedName>
        <fullName evidence="1">Uncharacterized protein</fullName>
    </submittedName>
</protein>
<organism evidence="1 2">
    <name type="scientific">Eleusine coracana subsp. coracana</name>
    <dbReference type="NCBI Taxonomy" id="191504"/>
    <lineage>
        <taxon>Eukaryota</taxon>
        <taxon>Viridiplantae</taxon>
        <taxon>Streptophyta</taxon>
        <taxon>Embryophyta</taxon>
        <taxon>Tracheophyta</taxon>
        <taxon>Spermatophyta</taxon>
        <taxon>Magnoliopsida</taxon>
        <taxon>Liliopsida</taxon>
        <taxon>Poales</taxon>
        <taxon>Poaceae</taxon>
        <taxon>PACMAD clade</taxon>
        <taxon>Chloridoideae</taxon>
        <taxon>Cynodonteae</taxon>
        <taxon>Eleusininae</taxon>
        <taxon>Eleusine</taxon>
    </lineage>
</organism>
<reference evidence="1" key="2">
    <citation type="submission" date="2021-12" db="EMBL/GenBank/DDBJ databases">
        <title>Resequencing data analysis of finger millet.</title>
        <authorList>
            <person name="Hatakeyama M."/>
            <person name="Aluri S."/>
            <person name="Balachadran M.T."/>
            <person name="Sivarajan S.R."/>
            <person name="Poveda L."/>
            <person name="Shimizu-Inatsugi R."/>
            <person name="Schlapbach R."/>
            <person name="Sreeman S.M."/>
            <person name="Shimizu K.K."/>
        </authorList>
    </citation>
    <scope>NUCLEOTIDE SEQUENCE</scope>
</reference>